<dbReference type="AlphaFoldDB" id="G2KQ78"/>
<organism evidence="5 6">
    <name type="scientific">Micavibrio aeruginosavorus (strain ARL-13)</name>
    <dbReference type="NCBI Taxonomy" id="856793"/>
    <lineage>
        <taxon>Bacteria</taxon>
        <taxon>Pseudomonadati</taxon>
        <taxon>Bdellovibrionota</taxon>
        <taxon>Bdellovibrionia</taxon>
        <taxon>Bdellovibrionales</taxon>
        <taxon>Pseudobdellovibrionaceae</taxon>
        <taxon>Micavibrio</taxon>
    </lineage>
</organism>
<dbReference type="Gene3D" id="2.40.50.140">
    <property type="entry name" value="Nucleic acid-binding proteins"/>
    <property type="match status" value="1"/>
</dbReference>
<dbReference type="Proteomes" id="UP000009286">
    <property type="component" value="Chromosome"/>
</dbReference>
<keyword evidence="5" id="KW-0238">DNA-binding</keyword>
<evidence type="ECO:0000313" key="5">
    <source>
        <dbReference type="EMBL" id="AEP08620.1"/>
    </source>
</evidence>
<dbReference type="STRING" id="856793.MICA_274"/>
<dbReference type="Pfam" id="PF00313">
    <property type="entry name" value="CSD"/>
    <property type="match status" value="1"/>
</dbReference>
<accession>G2KQ78</accession>
<keyword evidence="6" id="KW-1185">Reference proteome</keyword>
<dbReference type="PRINTS" id="PR00050">
    <property type="entry name" value="COLDSHOCK"/>
</dbReference>
<name>G2KQ78_MICAA</name>
<evidence type="ECO:0000256" key="3">
    <source>
        <dbReference type="RuleBase" id="RU000408"/>
    </source>
</evidence>
<evidence type="ECO:0000259" key="4">
    <source>
        <dbReference type="PROSITE" id="PS51857"/>
    </source>
</evidence>
<dbReference type="PIRSF" id="PIRSF002599">
    <property type="entry name" value="Cold_shock_A"/>
    <property type="match status" value="1"/>
</dbReference>
<evidence type="ECO:0000313" key="6">
    <source>
        <dbReference type="Proteomes" id="UP000009286"/>
    </source>
</evidence>
<dbReference type="GO" id="GO:0005829">
    <property type="term" value="C:cytosol"/>
    <property type="evidence" value="ECO:0007669"/>
    <property type="project" value="UniProtKB-ARBA"/>
</dbReference>
<sequence>MATGTVKWFNTTKGYGFIQPDDGGSDVFIHITALEQAGIRGLKEGQKLSYELVTSRGKTAAGNIQLAD</sequence>
<dbReference type="InterPro" id="IPR050181">
    <property type="entry name" value="Cold_shock_domain"/>
</dbReference>
<dbReference type="PROSITE" id="PS00352">
    <property type="entry name" value="CSD_1"/>
    <property type="match status" value="1"/>
</dbReference>
<dbReference type="RefSeq" id="WP_014101843.1">
    <property type="nucleotide sequence ID" value="NC_016026.1"/>
</dbReference>
<dbReference type="InterPro" id="IPR019844">
    <property type="entry name" value="CSD_CS"/>
</dbReference>
<dbReference type="InterPro" id="IPR011129">
    <property type="entry name" value="CSD"/>
</dbReference>
<dbReference type="SMART" id="SM00357">
    <property type="entry name" value="CSP"/>
    <property type="match status" value="1"/>
</dbReference>
<dbReference type="KEGG" id="mai:MICA_274"/>
<dbReference type="HOGENOM" id="CLU_117621_4_1_5"/>
<dbReference type="OrthoDB" id="9801074at2"/>
<dbReference type="InterPro" id="IPR012340">
    <property type="entry name" value="NA-bd_OB-fold"/>
</dbReference>
<dbReference type="eggNOG" id="COG1278">
    <property type="taxonomic scope" value="Bacteria"/>
</dbReference>
<proteinExistence type="predicted"/>
<reference evidence="5 6" key="1">
    <citation type="journal article" date="2011" name="BMC Genomics">
        <title>Genomic insights into an obligate epibiotic bacterial predator: Micavibrio aeruginosavorus ARL-13.</title>
        <authorList>
            <person name="Wang Z."/>
            <person name="Kadouri D."/>
            <person name="Wu M."/>
        </authorList>
    </citation>
    <scope>NUCLEOTIDE SEQUENCE [LARGE SCALE GENOMIC DNA]</scope>
    <source>
        <strain evidence="5 6">ARL-13</strain>
    </source>
</reference>
<dbReference type="CDD" id="cd04458">
    <property type="entry name" value="CSP_CDS"/>
    <property type="match status" value="1"/>
</dbReference>
<evidence type="ECO:0000256" key="2">
    <source>
        <dbReference type="ARBA" id="ARBA00022490"/>
    </source>
</evidence>
<dbReference type="PANTHER" id="PTHR11544">
    <property type="entry name" value="COLD SHOCK DOMAIN CONTAINING PROTEINS"/>
    <property type="match status" value="1"/>
</dbReference>
<dbReference type="EMBL" id="CP002382">
    <property type="protein sequence ID" value="AEP08620.1"/>
    <property type="molecule type" value="Genomic_DNA"/>
</dbReference>
<dbReference type="InterPro" id="IPR002059">
    <property type="entry name" value="CSP_DNA-bd"/>
</dbReference>
<feature type="domain" description="CSD" evidence="4">
    <location>
        <begin position="1"/>
        <end position="66"/>
    </location>
</feature>
<dbReference type="SUPFAM" id="SSF50249">
    <property type="entry name" value="Nucleic acid-binding proteins"/>
    <property type="match status" value="1"/>
</dbReference>
<protein>
    <submittedName>
        <fullName evidence="5">'Cold-shock' DNA-binding domain protein</fullName>
    </submittedName>
</protein>
<gene>
    <name evidence="5" type="ordered locus">MICA_274</name>
</gene>
<dbReference type="PROSITE" id="PS51857">
    <property type="entry name" value="CSD_2"/>
    <property type="match status" value="1"/>
</dbReference>
<comment type="subcellular location">
    <subcellularLocation>
        <location evidence="1 3">Cytoplasm</location>
    </subcellularLocation>
</comment>
<dbReference type="InterPro" id="IPR012156">
    <property type="entry name" value="Cold_shock_CspA"/>
</dbReference>
<keyword evidence="2" id="KW-0963">Cytoplasm</keyword>
<evidence type="ECO:0000256" key="1">
    <source>
        <dbReference type="ARBA" id="ARBA00004496"/>
    </source>
</evidence>
<dbReference type="GO" id="GO:0003677">
    <property type="term" value="F:DNA binding"/>
    <property type="evidence" value="ECO:0007669"/>
    <property type="project" value="UniProtKB-KW"/>
</dbReference>